<name>A0A8H2X2P1_9AGAM</name>
<reference evidence="1" key="1">
    <citation type="submission" date="2021-01" db="EMBL/GenBank/DDBJ databases">
        <authorList>
            <person name="Kaushik A."/>
        </authorList>
    </citation>
    <scope>NUCLEOTIDE SEQUENCE</scope>
    <source>
        <strain evidence="1">AG2-2IIIB</strain>
    </source>
</reference>
<gene>
    <name evidence="1" type="ORF">RDB_LOCUS47596</name>
</gene>
<organism evidence="1 2">
    <name type="scientific">Rhizoctonia solani</name>
    <dbReference type="NCBI Taxonomy" id="456999"/>
    <lineage>
        <taxon>Eukaryota</taxon>
        <taxon>Fungi</taxon>
        <taxon>Dikarya</taxon>
        <taxon>Basidiomycota</taxon>
        <taxon>Agaricomycotina</taxon>
        <taxon>Agaricomycetes</taxon>
        <taxon>Cantharellales</taxon>
        <taxon>Ceratobasidiaceae</taxon>
        <taxon>Rhizoctonia</taxon>
    </lineage>
</organism>
<proteinExistence type="predicted"/>
<dbReference type="EMBL" id="CAJMWT010001678">
    <property type="protein sequence ID" value="CAE6414619.1"/>
    <property type="molecule type" value="Genomic_DNA"/>
</dbReference>
<dbReference type="AlphaFoldDB" id="A0A8H2X2P1"/>
<evidence type="ECO:0000313" key="2">
    <source>
        <dbReference type="Proteomes" id="UP000663843"/>
    </source>
</evidence>
<comment type="caution">
    <text evidence="1">The sequence shown here is derived from an EMBL/GenBank/DDBJ whole genome shotgun (WGS) entry which is preliminary data.</text>
</comment>
<evidence type="ECO:0000313" key="1">
    <source>
        <dbReference type="EMBL" id="CAE6414619.1"/>
    </source>
</evidence>
<sequence>MGNPVHSRWGSPLEQYVLYYDKAFLRGHINLEEDIKSSARKCIQNIVTISEEDDESKVNLLAKQITLAMLHSVLLVLLSTDGIILLSQPGLICGCIKIMKTVKVDGAISPFSYEYGYLCFNIAKMALGICLVEKFHRENISTLLQRIFTEHQTKDNASILTEHLSKLYLDEPKGAPHEWRCDWIFGWSDPPAHGGHSGVIIAESDALDLMDVLWDDRKAFLKSLSLTYTPGSSIIVFLIWQCMIRKGLKGTPDPLSTIPGLGLFLDLLWRSSLVATPPDYGFIFPMALAAIYQIGKLARSAVDVEDSHIIINRYVKGIQPAENTDIFHEVAPLVYHNLLRFVVYNILPGTESLFPAFIRSTIGRAWEMILWEEWDFMPPIGTIAGCFEDLSLFLRFHVPKLPSQSPVMQAILQEVVDNDLLGLVGFSIHRLYPNKEPSTSGVYKDLNSCLEFRDSVRSIIVALTRVWTTSTSSPYFIEYTAEWVKHVQYNDILLQMTRQDNAAGWSAQVTMLKSAWTPADDFPAVIHDARTPRGPAILSYAVLRAQLHPSRSITVAYDAKC</sequence>
<protein>
    <submittedName>
        <fullName evidence="1">Uncharacterized protein</fullName>
    </submittedName>
</protein>
<accession>A0A8H2X2P1</accession>
<feature type="non-terminal residue" evidence="1">
    <location>
        <position position="1"/>
    </location>
</feature>
<dbReference type="Proteomes" id="UP000663843">
    <property type="component" value="Unassembled WGS sequence"/>
</dbReference>